<sequence>MKEILIISNYYPPEKGAAANRIEQLALKLNQNGYEVSVISPLPNYPKGELFPEYKGKFSVTEKIQNITLKRLWIYPSNSSNIFKRIVSTLSFSTTLFFYLLFAKTPKKVIVQSPPLLLSFVSVFTLWLKRKTIILNVSDLWPTAAIELEVLKKNSISHKILLFIERFIYKKATHIFGQSNEIIEHIHSIFPEKKCFLYRNYPDHFVEDFLEEKDNSIEPIKFFYAGLLGVAQGVFELIQQLKLENLNIELHIFGDGAEKTQIVNYLNQNPTKKIVFHGMLERNILHETLKNQDIALVPLKTRIYGSVPSKIFEYSALGFPVFYFGGGEGENIVEENNLGWVVPVEDFQQLNATLNQISELGKDEIQKMKKDIFLHAKSHFNLDQQMKELIGKNAF</sequence>
<evidence type="ECO:0000313" key="2">
    <source>
        <dbReference type="EMBL" id="KQB38903.1"/>
    </source>
</evidence>
<dbReference type="Pfam" id="PF00534">
    <property type="entry name" value="Glycos_transf_1"/>
    <property type="match status" value="1"/>
</dbReference>
<dbReference type="GO" id="GO:0016758">
    <property type="term" value="F:hexosyltransferase activity"/>
    <property type="evidence" value="ECO:0007669"/>
    <property type="project" value="TreeGrafter"/>
</dbReference>
<dbReference type="AlphaFoldDB" id="A0A0Q0RR55"/>
<dbReference type="InterPro" id="IPR001296">
    <property type="entry name" value="Glyco_trans_1"/>
</dbReference>
<dbReference type="STRING" id="362413.RC62_1566"/>
<dbReference type="PANTHER" id="PTHR45947:SF3">
    <property type="entry name" value="SULFOQUINOVOSYL TRANSFERASE SQD2"/>
    <property type="match status" value="1"/>
</dbReference>
<organism evidence="2 3">
    <name type="scientific">Flavobacterium aquidurense</name>
    <dbReference type="NCBI Taxonomy" id="362413"/>
    <lineage>
        <taxon>Bacteria</taxon>
        <taxon>Pseudomonadati</taxon>
        <taxon>Bacteroidota</taxon>
        <taxon>Flavobacteriia</taxon>
        <taxon>Flavobacteriales</taxon>
        <taxon>Flavobacteriaceae</taxon>
        <taxon>Flavobacterium</taxon>
    </lineage>
</organism>
<name>A0A0Q0RR55_9FLAO</name>
<dbReference type="OrthoDB" id="9811902at2"/>
<dbReference type="RefSeq" id="WP_055096788.1">
    <property type="nucleotide sequence ID" value="NZ_JRLF01000013.1"/>
</dbReference>
<protein>
    <submittedName>
        <fullName evidence="2">Glycosyltransferase family 4</fullName>
    </submittedName>
</protein>
<dbReference type="SUPFAM" id="SSF53756">
    <property type="entry name" value="UDP-Glycosyltransferase/glycogen phosphorylase"/>
    <property type="match status" value="1"/>
</dbReference>
<dbReference type="EMBL" id="JRLF01000013">
    <property type="protein sequence ID" value="KQB38903.1"/>
    <property type="molecule type" value="Genomic_DNA"/>
</dbReference>
<dbReference type="CDD" id="cd03794">
    <property type="entry name" value="GT4_WbuB-like"/>
    <property type="match status" value="1"/>
</dbReference>
<reference evidence="2 3" key="1">
    <citation type="submission" date="2014-09" db="EMBL/GenBank/DDBJ databases">
        <title>Genome sequence of Flavobacterium aquidurense RC62.</title>
        <authorList>
            <person name="Kim J.F."/>
            <person name="Kwak M.-J."/>
        </authorList>
    </citation>
    <scope>NUCLEOTIDE SEQUENCE [LARGE SCALE GENOMIC DNA]</scope>
    <source>
        <strain evidence="2 3">RC62</strain>
    </source>
</reference>
<dbReference type="Proteomes" id="UP000050443">
    <property type="component" value="Unassembled WGS sequence"/>
</dbReference>
<evidence type="ECO:0000313" key="3">
    <source>
        <dbReference type="Proteomes" id="UP000050443"/>
    </source>
</evidence>
<gene>
    <name evidence="2" type="ORF">RC62_1566</name>
</gene>
<dbReference type="PATRIC" id="fig|362413.3.peg.1522"/>
<comment type="caution">
    <text evidence="2">The sequence shown here is derived from an EMBL/GenBank/DDBJ whole genome shotgun (WGS) entry which is preliminary data.</text>
</comment>
<accession>A0A0Q0RR55</accession>
<feature type="domain" description="Glycosyl transferase family 1" evidence="1">
    <location>
        <begin position="218"/>
        <end position="363"/>
    </location>
</feature>
<proteinExistence type="predicted"/>
<evidence type="ECO:0000259" key="1">
    <source>
        <dbReference type="Pfam" id="PF00534"/>
    </source>
</evidence>
<dbReference type="Gene3D" id="3.40.50.2000">
    <property type="entry name" value="Glycogen Phosphorylase B"/>
    <property type="match status" value="2"/>
</dbReference>
<dbReference type="InterPro" id="IPR050194">
    <property type="entry name" value="Glycosyltransferase_grp1"/>
</dbReference>
<keyword evidence="2" id="KW-0808">Transferase</keyword>
<dbReference type="PANTHER" id="PTHR45947">
    <property type="entry name" value="SULFOQUINOVOSYL TRANSFERASE SQD2"/>
    <property type="match status" value="1"/>
</dbReference>